<accession>A0A0C3D6M6</accession>
<dbReference type="HOGENOM" id="CLU_1511449_0_0_1"/>
<dbReference type="AlphaFoldDB" id="A0A0C3D6M6"/>
<feature type="domain" description="Reverse transcriptase Ty1/copia-type" evidence="1">
    <location>
        <begin position="62"/>
        <end position="119"/>
    </location>
</feature>
<evidence type="ECO:0000259" key="1">
    <source>
        <dbReference type="Pfam" id="PF07727"/>
    </source>
</evidence>
<sequence length="178" mass="20998">MDIDQMMQLGHHYILNQIMKQAAKPKAGIPYHYKDILKYTLEEQEKWKKACEEEIKSITDRNIWTLVDCPPDRKPVKCRWVFAKKSDGRYKARLVAKGFSQIYGEDYNETFSPVTRFETTVFLYGQLDEEIYMKQPEGFKIGSSNQVYHLLRALYGLKQAALAWNKELHKSLLTVYFM</sequence>
<proteinExistence type="predicted"/>
<organism evidence="2 3">
    <name type="scientific">Scleroderma citrinum Foug A</name>
    <dbReference type="NCBI Taxonomy" id="1036808"/>
    <lineage>
        <taxon>Eukaryota</taxon>
        <taxon>Fungi</taxon>
        <taxon>Dikarya</taxon>
        <taxon>Basidiomycota</taxon>
        <taxon>Agaricomycotina</taxon>
        <taxon>Agaricomycetes</taxon>
        <taxon>Agaricomycetidae</taxon>
        <taxon>Boletales</taxon>
        <taxon>Sclerodermatineae</taxon>
        <taxon>Sclerodermataceae</taxon>
        <taxon>Scleroderma</taxon>
    </lineage>
</organism>
<dbReference type="STRING" id="1036808.A0A0C3D6M6"/>
<reference evidence="2 3" key="1">
    <citation type="submission" date="2014-04" db="EMBL/GenBank/DDBJ databases">
        <authorList>
            <consortium name="DOE Joint Genome Institute"/>
            <person name="Kuo A."/>
            <person name="Kohler A."/>
            <person name="Nagy L.G."/>
            <person name="Floudas D."/>
            <person name="Copeland A."/>
            <person name="Barry K.W."/>
            <person name="Cichocki N."/>
            <person name="Veneault-Fourrey C."/>
            <person name="LaButti K."/>
            <person name="Lindquist E.A."/>
            <person name="Lipzen A."/>
            <person name="Lundell T."/>
            <person name="Morin E."/>
            <person name="Murat C."/>
            <person name="Sun H."/>
            <person name="Tunlid A."/>
            <person name="Henrissat B."/>
            <person name="Grigoriev I.V."/>
            <person name="Hibbett D.S."/>
            <person name="Martin F."/>
            <person name="Nordberg H.P."/>
            <person name="Cantor M.N."/>
            <person name="Hua S.X."/>
        </authorList>
    </citation>
    <scope>NUCLEOTIDE SEQUENCE [LARGE SCALE GENOMIC DNA]</scope>
    <source>
        <strain evidence="2 3">Foug A</strain>
    </source>
</reference>
<dbReference type="OrthoDB" id="3054497at2759"/>
<dbReference type="InParanoid" id="A0A0C3D6M6"/>
<dbReference type="InterPro" id="IPR013103">
    <property type="entry name" value="RVT_2"/>
</dbReference>
<dbReference type="Pfam" id="PF07727">
    <property type="entry name" value="RVT_2"/>
    <property type="match status" value="2"/>
</dbReference>
<name>A0A0C3D6M6_9AGAM</name>
<keyword evidence="3" id="KW-1185">Reference proteome</keyword>
<evidence type="ECO:0000313" key="3">
    <source>
        <dbReference type="Proteomes" id="UP000053989"/>
    </source>
</evidence>
<dbReference type="EMBL" id="KN822227">
    <property type="protein sequence ID" value="KIM52059.1"/>
    <property type="molecule type" value="Genomic_DNA"/>
</dbReference>
<protein>
    <recommendedName>
        <fullName evidence="1">Reverse transcriptase Ty1/copia-type domain-containing protein</fullName>
    </recommendedName>
</protein>
<reference evidence="3" key="2">
    <citation type="submission" date="2015-01" db="EMBL/GenBank/DDBJ databases">
        <title>Evolutionary Origins and Diversification of the Mycorrhizal Mutualists.</title>
        <authorList>
            <consortium name="DOE Joint Genome Institute"/>
            <consortium name="Mycorrhizal Genomics Consortium"/>
            <person name="Kohler A."/>
            <person name="Kuo A."/>
            <person name="Nagy L.G."/>
            <person name="Floudas D."/>
            <person name="Copeland A."/>
            <person name="Barry K.W."/>
            <person name="Cichocki N."/>
            <person name="Veneault-Fourrey C."/>
            <person name="LaButti K."/>
            <person name="Lindquist E.A."/>
            <person name="Lipzen A."/>
            <person name="Lundell T."/>
            <person name="Morin E."/>
            <person name="Murat C."/>
            <person name="Riley R."/>
            <person name="Ohm R."/>
            <person name="Sun H."/>
            <person name="Tunlid A."/>
            <person name="Henrissat B."/>
            <person name="Grigoriev I.V."/>
            <person name="Hibbett D.S."/>
            <person name="Martin F."/>
        </authorList>
    </citation>
    <scope>NUCLEOTIDE SEQUENCE [LARGE SCALE GENOMIC DNA]</scope>
    <source>
        <strain evidence="3">Foug A</strain>
    </source>
</reference>
<gene>
    <name evidence="2" type="ORF">SCLCIDRAFT_32962</name>
</gene>
<feature type="domain" description="Reverse transcriptase Ty1/copia-type" evidence="1">
    <location>
        <begin position="120"/>
        <end position="177"/>
    </location>
</feature>
<dbReference type="Proteomes" id="UP000053989">
    <property type="component" value="Unassembled WGS sequence"/>
</dbReference>
<evidence type="ECO:0000313" key="2">
    <source>
        <dbReference type="EMBL" id="KIM52059.1"/>
    </source>
</evidence>